<protein>
    <submittedName>
        <fullName evidence="1">Cytochrome P450</fullName>
    </submittedName>
</protein>
<name>A0ACB8QAM2_9AGAM</name>
<keyword evidence="2" id="KW-1185">Reference proteome</keyword>
<organism evidence="1 2">
    <name type="scientific">Vararia minispora EC-137</name>
    <dbReference type="NCBI Taxonomy" id="1314806"/>
    <lineage>
        <taxon>Eukaryota</taxon>
        <taxon>Fungi</taxon>
        <taxon>Dikarya</taxon>
        <taxon>Basidiomycota</taxon>
        <taxon>Agaricomycotina</taxon>
        <taxon>Agaricomycetes</taxon>
        <taxon>Russulales</taxon>
        <taxon>Lachnocladiaceae</taxon>
        <taxon>Vararia</taxon>
    </lineage>
</organism>
<accession>A0ACB8QAM2</accession>
<proteinExistence type="predicted"/>
<comment type="caution">
    <text evidence="1">The sequence shown here is derived from an EMBL/GenBank/DDBJ whole genome shotgun (WGS) entry which is preliminary data.</text>
</comment>
<sequence>MSGDEKLTDDELLAQINTFTIAGSDTTSTALSRILYLLALHPSVQDRLREELTEAGGSDGEVGYDDLVELPFLEAVCRETLRLYPPLHFVQRQCRKDIVLSLAHPYTDVRGKVQNELFVPGCGTTIFINILGVNRDKAIWGPDASEWRPERWLSPLPDSVAEARIPGVYANTLTFIGGSRACIRAPSEVVLSYLIPSFRFAPSKEHEIVWRFGGLVTPCVKGSTSTKPELPLCVSPVA</sequence>
<evidence type="ECO:0000313" key="2">
    <source>
        <dbReference type="Proteomes" id="UP000814128"/>
    </source>
</evidence>
<gene>
    <name evidence="1" type="ORF">K488DRAFT_73865</name>
</gene>
<dbReference type="EMBL" id="MU273765">
    <property type="protein sequence ID" value="KAI0028311.1"/>
    <property type="molecule type" value="Genomic_DNA"/>
</dbReference>
<reference evidence="1" key="1">
    <citation type="submission" date="2021-02" db="EMBL/GenBank/DDBJ databases">
        <authorList>
            <consortium name="DOE Joint Genome Institute"/>
            <person name="Ahrendt S."/>
            <person name="Looney B.P."/>
            <person name="Miyauchi S."/>
            <person name="Morin E."/>
            <person name="Drula E."/>
            <person name="Courty P.E."/>
            <person name="Chicoki N."/>
            <person name="Fauchery L."/>
            <person name="Kohler A."/>
            <person name="Kuo A."/>
            <person name="Labutti K."/>
            <person name="Pangilinan J."/>
            <person name="Lipzen A."/>
            <person name="Riley R."/>
            <person name="Andreopoulos W."/>
            <person name="He G."/>
            <person name="Johnson J."/>
            <person name="Barry K.W."/>
            <person name="Grigoriev I.V."/>
            <person name="Nagy L."/>
            <person name="Hibbett D."/>
            <person name="Henrissat B."/>
            <person name="Matheny P.B."/>
            <person name="Labbe J."/>
            <person name="Martin F."/>
        </authorList>
    </citation>
    <scope>NUCLEOTIDE SEQUENCE</scope>
    <source>
        <strain evidence="1">EC-137</strain>
    </source>
</reference>
<reference evidence="1" key="2">
    <citation type="journal article" date="2022" name="New Phytol.">
        <title>Evolutionary transition to the ectomycorrhizal habit in the genomes of a hyperdiverse lineage of mushroom-forming fungi.</title>
        <authorList>
            <person name="Looney B."/>
            <person name="Miyauchi S."/>
            <person name="Morin E."/>
            <person name="Drula E."/>
            <person name="Courty P.E."/>
            <person name="Kohler A."/>
            <person name="Kuo A."/>
            <person name="LaButti K."/>
            <person name="Pangilinan J."/>
            <person name="Lipzen A."/>
            <person name="Riley R."/>
            <person name="Andreopoulos W."/>
            <person name="He G."/>
            <person name="Johnson J."/>
            <person name="Nolan M."/>
            <person name="Tritt A."/>
            <person name="Barry K.W."/>
            <person name="Grigoriev I.V."/>
            <person name="Nagy L.G."/>
            <person name="Hibbett D."/>
            <person name="Henrissat B."/>
            <person name="Matheny P.B."/>
            <person name="Labbe J."/>
            <person name="Martin F.M."/>
        </authorList>
    </citation>
    <scope>NUCLEOTIDE SEQUENCE</scope>
    <source>
        <strain evidence="1">EC-137</strain>
    </source>
</reference>
<dbReference type="Proteomes" id="UP000814128">
    <property type="component" value="Unassembled WGS sequence"/>
</dbReference>
<evidence type="ECO:0000313" key="1">
    <source>
        <dbReference type="EMBL" id="KAI0028311.1"/>
    </source>
</evidence>